<dbReference type="Proteomes" id="UP001326715">
    <property type="component" value="Chromosome"/>
</dbReference>
<gene>
    <name evidence="1" type="ORF">SR876_01390</name>
</gene>
<dbReference type="InterPro" id="IPR009057">
    <property type="entry name" value="Homeodomain-like_sf"/>
</dbReference>
<protein>
    <recommendedName>
        <fullName evidence="3">Transposase</fullName>
    </recommendedName>
</protein>
<accession>A0ABZ0XI46</accession>
<dbReference type="SUPFAM" id="SSF46689">
    <property type="entry name" value="Homeodomain-like"/>
    <property type="match status" value="1"/>
</dbReference>
<proteinExistence type="predicted"/>
<dbReference type="EMBL" id="CP140154">
    <property type="protein sequence ID" value="WQG90135.1"/>
    <property type="molecule type" value="Genomic_DNA"/>
</dbReference>
<keyword evidence="2" id="KW-1185">Reference proteome</keyword>
<evidence type="ECO:0000313" key="1">
    <source>
        <dbReference type="EMBL" id="WQG90135.1"/>
    </source>
</evidence>
<dbReference type="RefSeq" id="WP_072362422.1">
    <property type="nucleotide sequence ID" value="NZ_CP139972.1"/>
</dbReference>
<dbReference type="Pfam" id="PF01527">
    <property type="entry name" value="HTH_Tnp_1"/>
    <property type="match status" value="1"/>
</dbReference>
<evidence type="ECO:0008006" key="3">
    <source>
        <dbReference type="Google" id="ProtNLM"/>
    </source>
</evidence>
<organism evidence="1 2">
    <name type="scientific">Chitinophaga sancti</name>
    <dbReference type="NCBI Taxonomy" id="1004"/>
    <lineage>
        <taxon>Bacteria</taxon>
        <taxon>Pseudomonadati</taxon>
        <taxon>Bacteroidota</taxon>
        <taxon>Chitinophagia</taxon>
        <taxon>Chitinophagales</taxon>
        <taxon>Chitinophagaceae</taxon>
        <taxon>Chitinophaga</taxon>
    </lineage>
</organism>
<dbReference type="InterPro" id="IPR002514">
    <property type="entry name" value="Transposase_8"/>
</dbReference>
<evidence type="ECO:0000313" key="2">
    <source>
        <dbReference type="Proteomes" id="UP001326715"/>
    </source>
</evidence>
<reference evidence="1 2" key="1">
    <citation type="submission" date="2023-11" db="EMBL/GenBank/DDBJ databases">
        <title>MicrobeMod: A computational toolkit for identifying prokaryotic methylation and restriction-modification with nanopore sequencing.</title>
        <authorList>
            <person name="Crits-Christoph A."/>
            <person name="Kang S.C."/>
            <person name="Lee H."/>
            <person name="Ostrov N."/>
        </authorList>
    </citation>
    <scope>NUCLEOTIDE SEQUENCE [LARGE SCALE GENOMIC DNA]</scope>
    <source>
        <strain evidence="1 2">ATCC 23090</strain>
    </source>
</reference>
<name>A0ABZ0XI46_9BACT</name>
<sequence>MKRKKSPMAGRHHFSEQEIISALEQFTRAGNISVKEFTTAFQISPATFYNWKKRFGIQLLEANEPVGFIDVDLSPVQQDSLPGSVFAEYRGIIFYQRVEPSYLKALL</sequence>